<reference evidence="14 15" key="1">
    <citation type="submission" date="2018-08" db="EMBL/GenBank/DDBJ databases">
        <title>Erythrobacter zhengii sp.nov., a bacterium isolated from deep-sea sediment.</title>
        <authorList>
            <person name="Fang C."/>
            <person name="Wu Y.-H."/>
            <person name="Sun C."/>
            <person name="Wang H."/>
            <person name="Cheng H."/>
            <person name="Meng F.-X."/>
            <person name="Wang C.-S."/>
            <person name="Xu X.-W."/>
        </authorList>
    </citation>
    <scope>NUCLEOTIDE SEQUENCE [LARGE SCALE GENOMIC DNA]</scope>
    <source>
        <strain evidence="14 15">V18</strain>
    </source>
</reference>
<keyword evidence="9" id="KW-0676">Redox-active center</keyword>
<evidence type="ECO:0000256" key="2">
    <source>
        <dbReference type="ARBA" id="ARBA00006214"/>
    </source>
</evidence>
<dbReference type="AlphaFoldDB" id="A0A418NQ06"/>
<keyword evidence="15" id="KW-1185">Reference proteome</keyword>
<evidence type="ECO:0000256" key="10">
    <source>
        <dbReference type="SAM" id="Phobius"/>
    </source>
</evidence>
<dbReference type="CDD" id="cd12919">
    <property type="entry name" value="VKOR_2"/>
    <property type="match status" value="1"/>
</dbReference>
<feature type="transmembrane region" description="Helical" evidence="10">
    <location>
        <begin position="769"/>
        <end position="786"/>
    </location>
</feature>
<keyword evidence="3 10" id="KW-0812">Transmembrane</keyword>
<dbReference type="InterPro" id="IPR012932">
    <property type="entry name" value="VKOR"/>
</dbReference>
<dbReference type="OrthoDB" id="9814124at2"/>
<dbReference type="Gene3D" id="3.40.50.720">
    <property type="entry name" value="NAD(P)-binding Rossmann-like Domain"/>
    <property type="match status" value="1"/>
</dbReference>
<evidence type="ECO:0000259" key="12">
    <source>
        <dbReference type="Pfam" id="PF03779"/>
    </source>
</evidence>
<evidence type="ECO:0000256" key="1">
    <source>
        <dbReference type="ARBA" id="ARBA00004141"/>
    </source>
</evidence>
<feature type="transmembrane region" description="Helical" evidence="10">
    <location>
        <begin position="607"/>
        <end position="629"/>
    </location>
</feature>
<proteinExistence type="inferred from homology"/>
<feature type="transmembrane region" description="Helical" evidence="10">
    <location>
        <begin position="447"/>
        <end position="465"/>
    </location>
</feature>
<dbReference type="Gene3D" id="1.20.1440.130">
    <property type="entry name" value="VKOR domain"/>
    <property type="match status" value="1"/>
</dbReference>
<accession>A0A418NQ06</accession>
<dbReference type="Pfam" id="PF07884">
    <property type="entry name" value="VKOR"/>
    <property type="match status" value="1"/>
</dbReference>
<evidence type="ECO:0000313" key="14">
    <source>
        <dbReference type="EMBL" id="RIV84621.1"/>
    </source>
</evidence>
<dbReference type="InterPro" id="IPR005530">
    <property type="entry name" value="SPW"/>
</dbReference>
<feature type="transmembrane region" description="Helical" evidence="10">
    <location>
        <begin position="418"/>
        <end position="440"/>
    </location>
</feature>
<comment type="caution">
    <text evidence="14">The sequence shown here is derived from an EMBL/GenBank/DDBJ whole genome shotgun (WGS) entry which is preliminary data.</text>
</comment>
<dbReference type="GO" id="GO:0016491">
    <property type="term" value="F:oxidoreductase activity"/>
    <property type="evidence" value="ECO:0007669"/>
    <property type="project" value="UniProtKB-KW"/>
</dbReference>
<gene>
    <name evidence="14" type="ORF">D2V07_13645</name>
</gene>
<feature type="transmembrane region" description="Helical" evidence="10">
    <location>
        <begin position="792"/>
        <end position="809"/>
    </location>
</feature>
<evidence type="ECO:0000256" key="7">
    <source>
        <dbReference type="ARBA" id="ARBA00023136"/>
    </source>
</evidence>
<evidence type="ECO:0000256" key="4">
    <source>
        <dbReference type="ARBA" id="ARBA00022719"/>
    </source>
</evidence>
<dbReference type="GO" id="GO:0016020">
    <property type="term" value="C:membrane"/>
    <property type="evidence" value="ECO:0007669"/>
    <property type="project" value="UniProtKB-SubCell"/>
</dbReference>
<dbReference type="InterPro" id="IPR001509">
    <property type="entry name" value="Epimerase_deHydtase"/>
</dbReference>
<organism evidence="14 15">
    <name type="scientific">Aurantiacibacter zhengii</name>
    <dbReference type="NCBI Taxonomy" id="2307003"/>
    <lineage>
        <taxon>Bacteria</taxon>
        <taxon>Pseudomonadati</taxon>
        <taxon>Pseudomonadota</taxon>
        <taxon>Alphaproteobacteria</taxon>
        <taxon>Sphingomonadales</taxon>
        <taxon>Erythrobacteraceae</taxon>
        <taxon>Aurantiacibacter</taxon>
    </lineage>
</organism>
<evidence type="ECO:0000256" key="8">
    <source>
        <dbReference type="ARBA" id="ARBA00023157"/>
    </source>
</evidence>
<feature type="transmembrane region" description="Helical" evidence="10">
    <location>
        <begin position="520"/>
        <end position="537"/>
    </location>
</feature>
<dbReference type="Pfam" id="PF01370">
    <property type="entry name" value="Epimerase"/>
    <property type="match status" value="1"/>
</dbReference>
<dbReference type="Pfam" id="PF03779">
    <property type="entry name" value="SPW"/>
    <property type="match status" value="1"/>
</dbReference>
<dbReference type="InterPro" id="IPR050177">
    <property type="entry name" value="Lipid_A_modif_metabolic_enz"/>
</dbReference>
<evidence type="ECO:0000256" key="3">
    <source>
        <dbReference type="ARBA" id="ARBA00022692"/>
    </source>
</evidence>
<feature type="transmembrane region" description="Helical" evidence="10">
    <location>
        <begin position="708"/>
        <end position="731"/>
    </location>
</feature>
<sequence>MADDSGKSKPLVLITGATGNLGRTLTEAFAADYRVVGLDRDADDGLAVELVEVDITSSQSVRLALDVIGKECGREIAAVIHLVAFFDFSGKPSPLYDQVNLEGTRNLLSALSDFQVERFVYASTMLVHAPKDPGQRIDETTPQDPQWAYPESKTKVESLIRDEAQMPYAILRLAGVYDEESAVPTLSHQIARIYERELEAHLYSGPLNAGQAMLHRKDMVDAFRRVVERRKSLPIDAEILIGERFAVGYDDLQDRIGQLIHGEAEWTTIKVPASLAKVGAEIQNRAEPLVPDSIDQGEKPFIQPYMIDMADDHYALDISRAEGWLDWIPAHRLEDSLPAIIARLKADPIAWYERNGITPPPWLEGAEKQGVDPEELRAEVEDRRIVQHRSSRWAHFVNIALGLWLVTQPPLIGIDNPFYAWAEVGLGVALLVAATLSLSWKLGWARWLSAGIGMLVMALPMLFVTPNAAAYLSDTLVGALIFGFAVGTPPEVGPGILARKPAPEVPPGWSFNPSAWTQRLPIILLAIVGLLFSRYLAAYQMGHLDSVWEPFFAGSVSDPQNGTEEIITSSVSEAWPVPDAALGAYTYMLEILTGIVGSRARWRTMPWLVLLFGLMIVPLGIVSIGFIIIQPIVIGTWSTLALIGAAAMLIQIPYSLDELAASLSFLNRRRKAGASLLRVILFGDGDEGSAMSEPHREFERRPGAILRAMWGGAVALPWNLWLAGAIGLSFMFSRLTLGAEGSLANADHLLGAMVVTVLAVAAAEVTRTARLLLVPLGLAIAATPFLFEATFAHIAVSIVGGFAISTLAFRRGKINETYGSLDRLIR</sequence>
<keyword evidence="5 10" id="KW-1133">Transmembrane helix</keyword>
<dbReference type="SUPFAM" id="SSF51735">
    <property type="entry name" value="NAD(P)-binding Rossmann-fold domains"/>
    <property type="match status" value="1"/>
</dbReference>
<keyword evidence="6" id="KW-0560">Oxidoreductase</keyword>
<evidence type="ECO:0000313" key="15">
    <source>
        <dbReference type="Proteomes" id="UP000286576"/>
    </source>
</evidence>
<name>A0A418NQ06_9SPHN</name>
<feature type="transmembrane region" description="Helical" evidence="10">
    <location>
        <begin position="743"/>
        <end position="762"/>
    </location>
</feature>
<feature type="domain" description="NAD-dependent epimerase/dehydratase" evidence="11">
    <location>
        <begin position="12"/>
        <end position="235"/>
    </location>
</feature>
<keyword evidence="4" id="KW-0874">Quinone</keyword>
<feature type="domain" description="Vitamin K epoxide reductase" evidence="13">
    <location>
        <begin position="521"/>
        <end position="655"/>
    </location>
</feature>
<keyword evidence="8" id="KW-1015">Disulfide bond</keyword>
<protein>
    <submittedName>
        <fullName evidence="14">NAD-dependent epimerase/dehydratase family protein</fullName>
    </submittedName>
</protein>
<dbReference type="EMBL" id="QXFL01000006">
    <property type="protein sequence ID" value="RIV84621.1"/>
    <property type="molecule type" value="Genomic_DNA"/>
</dbReference>
<dbReference type="InterPro" id="IPR038354">
    <property type="entry name" value="VKOR_sf"/>
</dbReference>
<dbReference type="GO" id="GO:0048038">
    <property type="term" value="F:quinone binding"/>
    <property type="evidence" value="ECO:0007669"/>
    <property type="project" value="UniProtKB-KW"/>
</dbReference>
<evidence type="ECO:0000259" key="11">
    <source>
        <dbReference type="Pfam" id="PF01370"/>
    </source>
</evidence>
<evidence type="ECO:0000259" key="13">
    <source>
        <dbReference type="Pfam" id="PF07884"/>
    </source>
</evidence>
<evidence type="ECO:0000256" key="9">
    <source>
        <dbReference type="ARBA" id="ARBA00023284"/>
    </source>
</evidence>
<comment type="similarity">
    <text evidence="2">Belongs to the VKOR family.</text>
</comment>
<dbReference type="Proteomes" id="UP000286576">
    <property type="component" value="Unassembled WGS sequence"/>
</dbReference>
<feature type="transmembrane region" description="Helical" evidence="10">
    <location>
        <begin position="635"/>
        <end position="656"/>
    </location>
</feature>
<feature type="domain" description="SPW repeat-containing integral membrane" evidence="12">
    <location>
        <begin position="393"/>
        <end position="485"/>
    </location>
</feature>
<evidence type="ECO:0000256" key="5">
    <source>
        <dbReference type="ARBA" id="ARBA00022989"/>
    </source>
</evidence>
<dbReference type="PANTHER" id="PTHR43245">
    <property type="entry name" value="BIFUNCTIONAL POLYMYXIN RESISTANCE PROTEIN ARNA"/>
    <property type="match status" value="1"/>
</dbReference>
<keyword evidence="7 10" id="KW-0472">Membrane</keyword>
<dbReference type="InterPro" id="IPR036291">
    <property type="entry name" value="NAD(P)-bd_dom_sf"/>
</dbReference>
<evidence type="ECO:0000256" key="6">
    <source>
        <dbReference type="ARBA" id="ARBA00023002"/>
    </source>
</evidence>
<comment type="subcellular location">
    <subcellularLocation>
        <location evidence="1">Membrane</location>
        <topology evidence="1">Multi-pass membrane protein</topology>
    </subcellularLocation>
</comment>